<dbReference type="Gene3D" id="3.10.290.10">
    <property type="entry name" value="RNA-binding S4 domain"/>
    <property type="match status" value="1"/>
</dbReference>
<comment type="similarity">
    <text evidence="1 9">Belongs to the universal ribosomal protein uS4 family.</text>
</comment>
<dbReference type="NCBIfam" id="TIGR01018">
    <property type="entry name" value="uS4_arch"/>
    <property type="match status" value="1"/>
</dbReference>
<dbReference type="Pfam" id="PF00163">
    <property type="entry name" value="Ribosomal_S4"/>
    <property type="match status" value="1"/>
</dbReference>
<feature type="domain" description="RNA-binding S4" evidence="11">
    <location>
        <begin position="107"/>
        <end position="168"/>
    </location>
</feature>
<sequence length="185" mass="21503">MGRCLRNHSITYKTPKVPYERERFDAELKLVGQFGLKNKKEIQRVHYMLGHMRTIAKVMLMKDAKDPKRLLEGAALLRRLHNLGILPRDQNKLEFVLALKEENLLERRLQTLVYRKGFAKSIHHARVLIRGKMIKVGKQVVDVPSFLVRVESEPLIQLADNTPLTNPEINGRRERKNNHAGKEDN</sequence>
<dbReference type="FunFam" id="3.10.290.10:FF:000023">
    <property type="entry name" value="40S ribosomal protein S9"/>
    <property type="match status" value="1"/>
</dbReference>
<dbReference type="InterPro" id="IPR002942">
    <property type="entry name" value="S4_RNA-bd"/>
</dbReference>
<evidence type="ECO:0000259" key="12">
    <source>
        <dbReference type="SMART" id="SM01390"/>
    </source>
</evidence>
<name>A0A060N4A4_ENTHI</name>
<dbReference type="VEuPathDB" id="AmoebaDB:EHI_152080"/>
<dbReference type="InterPro" id="IPR001912">
    <property type="entry name" value="Ribosomal_uS4_N"/>
</dbReference>
<evidence type="ECO:0000256" key="3">
    <source>
        <dbReference type="ARBA" id="ARBA00022884"/>
    </source>
</evidence>
<dbReference type="VEuPathDB" id="AmoebaDB:EHI5A_025350"/>
<dbReference type="InterPro" id="IPR005710">
    <property type="entry name" value="Ribosomal_uS4_euk/arc"/>
</dbReference>
<evidence type="ECO:0000256" key="8">
    <source>
        <dbReference type="PROSITE-ProRule" id="PRU00182"/>
    </source>
</evidence>
<evidence type="ECO:0000256" key="9">
    <source>
        <dbReference type="RuleBase" id="RU003699"/>
    </source>
</evidence>
<dbReference type="Pfam" id="PF01479">
    <property type="entry name" value="S4"/>
    <property type="match status" value="1"/>
</dbReference>
<evidence type="ECO:0000256" key="6">
    <source>
        <dbReference type="ARBA" id="ARBA00035254"/>
    </source>
</evidence>
<proteinExistence type="evidence at transcript level"/>
<protein>
    <recommendedName>
        <fullName evidence="6">Small ribosomal subunit protein uS4</fullName>
    </recommendedName>
    <alternativeName>
        <fullName evidence="7">40S ribosomal protein S9</fullName>
    </alternativeName>
</protein>
<dbReference type="CDD" id="cd00165">
    <property type="entry name" value="S4"/>
    <property type="match status" value="1"/>
</dbReference>
<dbReference type="NCBIfam" id="NF003139">
    <property type="entry name" value="PRK04051.1"/>
    <property type="match status" value="1"/>
</dbReference>
<dbReference type="SMART" id="SM00363">
    <property type="entry name" value="S4"/>
    <property type="match status" value="1"/>
</dbReference>
<dbReference type="GO" id="GO:0006412">
    <property type="term" value="P:translation"/>
    <property type="evidence" value="ECO:0007669"/>
    <property type="project" value="InterPro"/>
</dbReference>
<feature type="domain" description="Small ribosomal subunit protein uS4 N-terminal" evidence="12">
    <location>
        <begin position="6"/>
        <end position="106"/>
    </location>
</feature>
<evidence type="ECO:0000259" key="11">
    <source>
        <dbReference type="SMART" id="SM00363"/>
    </source>
</evidence>
<dbReference type="GO" id="GO:0042274">
    <property type="term" value="P:ribosomal small subunit biogenesis"/>
    <property type="evidence" value="ECO:0007669"/>
    <property type="project" value="TreeGrafter"/>
</dbReference>
<dbReference type="PANTHER" id="PTHR11831:SF5">
    <property type="entry name" value="40S RIBOSOMAL PROTEIN S9"/>
    <property type="match status" value="1"/>
</dbReference>
<dbReference type="GO" id="GO:0022627">
    <property type="term" value="C:cytosolic small ribosomal subunit"/>
    <property type="evidence" value="ECO:0007669"/>
    <property type="project" value="TreeGrafter"/>
</dbReference>
<dbReference type="InterPro" id="IPR018079">
    <property type="entry name" value="Ribosomal_uS4_CS"/>
</dbReference>
<keyword evidence="3 8" id="KW-0694">RNA-binding</keyword>
<dbReference type="PROSITE" id="PS50889">
    <property type="entry name" value="S4"/>
    <property type="match status" value="1"/>
</dbReference>
<keyword evidence="4 9" id="KW-0689">Ribosomal protein</keyword>
<dbReference type="GO" id="GO:0003735">
    <property type="term" value="F:structural constituent of ribosome"/>
    <property type="evidence" value="ECO:0007669"/>
    <property type="project" value="InterPro"/>
</dbReference>
<dbReference type="PANTHER" id="PTHR11831">
    <property type="entry name" value="30S 40S RIBOSOMAL PROTEIN"/>
    <property type="match status" value="1"/>
</dbReference>
<evidence type="ECO:0000256" key="1">
    <source>
        <dbReference type="ARBA" id="ARBA00007465"/>
    </source>
</evidence>
<keyword evidence="2 8" id="KW-0699">rRNA-binding</keyword>
<dbReference type="SUPFAM" id="SSF55174">
    <property type="entry name" value="Alpha-L RNA-binding motif"/>
    <property type="match status" value="1"/>
</dbReference>
<dbReference type="EMBL" id="AK418871">
    <property type="protein sequence ID" value="BAN37611.1"/>
    <property type="molecule type" value="mRNA"/>
</dbReference>
<dbReference type="PROSITE" id="PS00632">
    <property type="entry name" value="RIBOSOMAL_S4"/>
    <property type="match status" value="1"/>
</dbReference>
<evidence type="ECO:0000256" key="10">
    <source>
        <dbReference type="SAM" id="MobiDB-lite"/>
    </source>
</evidence>
<evidence type="ECO:0000313" key="13">
    <source>
        <dbReference type="EMBL" id="BAN37611.1"/>
    </source>
</evidence>
<reference evidence="13" key="1">
    <citation type="submission" date="2012-06" db="EMBL/GenBank/DDBJ databases">
        <title>Short 5' UTR of Entamoeba genes.</title>
        <authorList>
            <person name="Hiranuka K."/>
            <person name="Kumagai M."/>
            <person name="Wakaguri H."/>
            <person name="Suzuki Y."/>
            <person name="Sugano S."/>
            <person name="Watanabe J."/>
            <person name="Makioka A."/>
        </authorList>
    </citation>
    <scope>NUCLEOTIDE SEQUENCE</scope>
    <source>
        <strain evidence="13">HM-1:IMSS</strain>
    </source>
</reference>
<feature type="region of interest" description="Disordered" evidence="10">
    <location>
        <begin position="161"/>
        <end position="185"/>
    </location>
</feature>
<dbReference type="InterPro" id="IPR022801">
    <property type="entry name" value="Ribosomal_uS4"/>
</dbReference>
<evidence type="ECO:0000256" key="4">
    <source>
        <dbReference type="ARBA" id="ARBA00022980"/>
    </source>
</evidence>
<dbReference type="SMART" id="SM01390">
    <property type="entry name" value="Ribosomal_S4"/>
    <property type="match status" value="1"/>
</dbReference>
<evidence type="ECO:0000256" key="5">
    <source>
        <dbReference type="ARBA" id="ARBA00023274"/>
    </source>
</evidence>
<dbReference type="AlphaFoldDB" id="A0A060N4A4"/>
<accession>A0A060N4A4</accession>
<dbReference type="GO" id="GO:0019843">
    <property type="term" value="F:rRNA binding"/>
    <property type="evidence" value="ECO:0007669"/>
    <property type="project" value="UniProtKB-KW"/>
</dbReference>
<evidence type="ECO:0000256" key="2">
    <source>
        <dbReference type="ARBA" id="ARBA00022730"/>
    </source>
</evidence>
<keyword evidence="5 9" id="KW-0687">Ribonucleoprotein</keyword>
<evidence type="ECO:0000256" key="7">
    <source>
        <dbReference type="ARBA" id="ARBA00035410"/>
    </source>
</evidence>
<dbReference type="InterPro" id="IPR036986">
    <property type="entry name" value="S4_RNA-bd_sf"/>
</dbReference>
<organism evidence="13">
    <name type="scientific">Entamoeba histolytica</name>
    <dbReference type="NCBI Taxonomy" id="5759"/>
    <lineage>
        <taxon>Eukaryota</taxon>
        <taxon>Amoebozoa</taxon>
        <taxon>Evosea</taxon>
        <taxon>Archamoebae</taxon>
        <taxon>Mastigamoebida</taxon>
        <taxon>Entamoebidae</taxon>
        <taxon>Entamoeba</taxon>
    </lineage>
</organism>